<proteinExistence type="predicted"/>
<dbReference type="InterPro" id="IPR013096">
    <property type="entry name" value="Cupin_2"/>
</dbReference>
<feature type="domain" description="Cupin type-2" evidence="1">
    <location>
        <begin position="43"/>
        <end position="111"/>
    </location>
</feature>
<keyword evidence="3" id="KW-1185">Reference proteome</keyword>
<dbReference type="PANTHER" id="PTHR36440">
    <property type="entry name" value="PUTATIVE (AFU_ORTHOLOGUE AFUA_8G07350)-RELATED"/>
    <property type="match status" value="1"/>
</dbReference>
<dbReference type="SUPFAM" id="SSF51182">
    <property type="entry name" value="RmlC-like cupins"/>
    <property type="match status" value="1"/>
</dbReference>
<protein>
    <submittedName>
        <fullName evidence="2">Cupin domain-containing protein</fullName>
    </submittedName>
</protein>
<comment type="caution">
    <text evidence="2">The sequence shown here is derived from an EMBL/GenBank/DDBJ whole genome shotgun (WGS) entry which is preliminary data.</text>
</comment>
<sequence length="165" mass="17870">METKNHPLTRDPKEGKTVSVVGATYRILVSGDDTQGAFATIDMIVPPGGGPGPHAHAAFAETFYVIDGEIEVKSEAGRYVARKGSFIHIPKGGMVHGFKNKTGEMAHLLCTVVPAGLEKFFEEIGQPVEYGQFLPAPPMDQADVKKLQEIAGRYGQQVFPPDYLD</sequence>
<gene>
    <name evidence="2" type="ORF">EHT87_16590</name>
</gene>
<evidence type="ECO:0000313" key="3">
    <source>
        <dbReference type="Proteomes" id="UP000274271"/>
    </source>
</evidence>
<evidence type="ECO:0000259" key="1">
    <source>
        <dbReference type="Pfam" id="PF07883"/>
    </source>
</evidence>
<dbReference type="Gene3D" id="2.60.120.10">
    <property type="entry name" value="Jelly Rolls"/>
    <property type="match status" value="1"/>
</dbReference>
<reference evidence="2 3" key="1">
    <citation type="submission" date="2018-11" db="EMBL/GenBank/DDBJ databases">
        <authorList>
            <person name="Zhou Z."/>
            <person name="Wang G."/>
        </authorList>
    </citation>
    <scope>NUCLEOTIDE SEQUENCE [LARGE SCALE GENOMIC DNA]</scope>
    <source>
        <strain evidence="2 3">KCTC42998</strain>
    </source>
</reference>
<dbReference type="RefSeq" id="WP_124907772.1">
    <property type="nucleotide sequence ID" value="NZ_RQJP01000003.1"/>
</dbReference>
<dbReference type="EMBL" id="RQJP01000003">
    <property type="protein sequence ID" value="RRB13875.1"/>
    <property type="molecule type" value="Genomic_DNA"/>
</dbReference>
<dbReference type="PANTHER" id="PTHR36440:SF1">
    <property type="entry name" value="PUTATIVE (AFU_ORTHOLOGUE AFUA_8G07350)-RELATED"/>
    <property type="match status" value="1"/>
</dbReference>
<name>A0A3P1CKR5_9BACT</name>
<dbReference type="Proteomes" id="UP000274271">
    <property type="component" value="Unassembled WGS sequence"/>
</dbReference>
<dbReference type="Pfam" id="PF07883">
    <property type="entry name" value="Cupin_2"/>
    <property type="match status" value="1"/>
</dbReference>
<evidence type="ECO:0000313" key="2">
    <source>
        <dbReference type="EMBL" id="RRB13875.1"/>
    </source>
</evidence>
<dbReference type="InterPro" id="IPR011051">
    <property type="entry name" value="RmlC_Cupin_sf"/>
</dbReference>
<accession>A0A3P1CKR5</accession>
<dbReference type="InterPro" id="IPR014710">
    <property type="entry name" value="RmlC-like_jellyroll"/>
</dbReference>
<organism evidence="2 3">
    <name type="scientific">Larkinella knui</name>
    <dbReference type="NCBI Taxonomy" id="2025310"/>
    <lineage>
        <taxon>Bacteria</taxon>
        <taxon>Pseudomonadati</taxon>
        <taxon>Bacteroidota</taxon>
        <taxon>Cytophagia</taxon>
        <taxon>Cytophagales</taxon>
        <taxon>Spirosomataceae</taxon>
        <taxon>Larkinella</taxon>
    </lineage>
</organism>
<dbReference type="AlphaFoldDB" id="A0A3P1CKR5"/>
<dbReference type="OrthoDB" id="9090296at2"/>
<dbReference type="InterPro" id="IPR053146">
    <property type="entry name" value="QDO-like"/>
</dbReference>